<dbReference type="InterPro" id="IPR022025">
    <property type="entry name" value="Amidoligase_2"/>
</dbReference>
<dbReference type="RefSeq" id="XP_064664079.1">
    <property type="nucleotide sequence ID" value="XM_064797845.1"/>
</dbReference>
<dbReference type="PANTHER" id="PTHR36847">
    <property type="entry name" value="AMIDOLIGASE ENZYME"/>
    <property type="match status" value="1"/>
</dbReference>
<gene>
    <name evidence="2" type="ORF">LTR77_000580</name>
</gene>
<reference evidence="2 3" key="1">
    <citation type="submission" date="2023-08" db="EMBL/GenBank/DDBJ databases">
        <title>Black Yeasts Isolated from many extreme environments.</title>
        <authorList>
            <person name="Coleine C."/>
            <person name="Stajich J.E."/>
            <person name="Selbmann L."/>
        </authorList>
    </citation>
    <scope>NUCLEOTIDE SEQUENCE [LARGE SCALE GENOMIC DNA]</scope>
    <source>
        <strain evidence="2 3">CCFEE 5935</strain>
    </source>
</reference>
<evidence type="ECO:0000313" key="2">
    <source>
        <dbReference type="EMBL" id="KAK5175441.1"/>
    </source>
</evidence>
<dbReference type="Proteomes" id="UP001337655">
    <property type="component" value="Unassembled WGS sequence"/>
</dbReference>
<dbReference type="PANTHER" id="PTHR36847:SF1">
    <property type="entry name" value="AMIDOLIGASE ENZYME"/>
    <property type="match status" value="1"/>
</dbReference>
<dbReference type="EMBL" id="JAVRRT010000001">
    <property type="protein sequence ID" value="KAK5175441.1"/>
    <property type="molecule type" value="Genomic_DNA"/>
</dbReference>
<name>A0AAV9PNR6_9PEZI</name>
<feature type="region of interest" description="Disordered" evidence="1">
    <location>
        <begin position="565"/>
        <end position="635"/>
    </location>
</feature>
<proteinExistence type="predicted"/>
<dbReference type="Pfam" id="PF12224">
    <property type="entry name" value="Amidoligase_2"/>
    <property type="match status" value="1"/>
</dbReference>
<feature type="compositionally biased region" description="Polar residues" evidence="1">
    <location>
        <begin position="1"/>
        <end position="19"/>
    </location>
</feature>
<evidence type="ECO:0000256" key="1">
    <source>
        <dbReference type="SAM" id="MobiDB-lite"/>
    </source>
</evidence>
<organism evidence="2 3">
    <name type="scientific">Saxophila tyrrhenica</name>
    <dbReference type="NCBI Taxonomy" id="1690608"/>
    <lineage>
        <taxon>Eukaryota</taxon>
        <taxon>Fungi</taxon>
        <taxon>Dikarya</taxon>
        <taxon>Ascomycota</taxon>
        <taxon>Pezizomycotina</taxon>
        <taxon>Dothideomycetes</taxon>
        <taxon>Dothideomycetidae</taxon>
        <taxon>Mycosphaerellales</taxon>
        <taxon>Extremaceae</taxon>
        <taxon>Saxophila</taxon>
    </lineage>
</organism>
<sequence length="635" mass="71215">MSATGQRTERTSAPSFTTVRNDDTAPDQIFGIELEFLYMCRNKREPIGIIHGVQSSNIGANAVRAVLSEDIRGHCRTCKNSFTFRLPLDPGHEAEQWLDESNDEEGENYRLWSVTSESLHPEKESDLLCEHIGTKYLVSGVEVKSRVLSLSTDIIISAPGSSHQHQKSAREEISAVLQHLRGRLTSFENDQQESYIYANEGCGLHVHVGNYDRSFDVDTIKKLVCFNIACERLIDQIHSPHRVDGYEATVRPLDYSGDPDFTRDTWSMNDAFNRPLSSGFLYRAYCRRRAEKDTYYQHTDQATLGNRYTFPRSHLHDKTIHLASISKGIDSWMYLVREAPLLVDIMQNLYPLNSRNTIVNLKNLTNPFNVAKKKKLTVEFRQHAGTLQTDRVLAQVDFVTRMVNFCQISSWIDVRNLIDSDGPLRQADATILLLCTTIGFSRTTLSYYTDCSNQSYTKAIRHQECKQAQKASKAGNLLADVAVNAIEQERTHLDPSNRRQAVAEKLQFGGYGLFPRDLAKQLLGPKADDAVVERITLGFDSEIQPNRRNYSPSAYAFSKKYSVPSAGSSLTTSPLISPGSGTSESRGRQHERGIERNSSSSPLALSGVSKEEQTPGRHISPAAGLPDRSRKSLGE</sequence>
<evidence type="ECO:0000313" key="3">
    <source>
        <dbReference type="Proteomes" id="UP001337655"/>
    </source>
</evidence>
<protein>
    <submittedName>
        <fullName evidence="2">Uncharacterized protein</fullName>
    </submittedName>
</protein>
<dbReference type="AlphaFoldDB" id="A0AAV9PNR6"/>
<feature type="region of interest" description="Disordered" evidence="1">
    <location>
        <begin position="1"/>
        <end position="20"/>
    </location>
</feature>
<accession>A0AAV9PNR6</accession>
<feature type="compositionally biased region" description="Low complexity" evidence="1">
    <location>
        <begin position="598"/>
        <end position="608"/>
    </location>
</feature>
<keyword evidence="3" id="KW-1185">Reference proteome</keyword>
<comment type="caution">
    <text evidence="2">The sequence shown here is derived from an EMBL/GenBank/DDBJ whole genome shotgun (WGS) entry which is preliminary data.</text>
</comment>
<feature type="compositionally biased region" description="Basic and acidic residues" evidence="1">
    <location>
        <begin position="585"/>
        <end position="595"/>
    </location>
</feature>
<feature type="compositionally biased region" description="Polar residues" evidence="1">
    <location>
        <begin position="565"/>
        <end position="584"/>
    </location>
</feature>
<dbReference type="GeneID" id="89921930"/>